<evidence type="ECO:0008006" key="4">
    <source>
        <dbReference type="Google" id="ProtNLM"/>
    </source>
</evidence>
<gene>
    <name evidence="2" type="ORF">DGD08_11680</name>
</gene>
<name>A0A3D4VAS6_9BACT</name>
<dbReference type="AlphaFoldDB" id="A0A3D4VAS6"/>
<keyword evidence="1" id="KW-0732">Signal</keyword>
<evidence type="ECO:0000313" key="3">
    <source>
        <dbReference type="Proteomes" id="UP000264071"/>
    </source>
</evidence>
<evidence type="ECO:0000313" key="2">
    <source>
        <dbReference type="EMBL" id="HCT57852.1"/>
    </source>
</evidence>
<sequence>MRHASRLWLACAAAITLSLPASVVHAQRTHVLIVAGLSGAPNFKTAFNQAIASTRTAARERWAVADSNFVALTEDSLPTAASQGQSTKANIAAAFLRLSKRVSAGDVVLVMLFGHGSGEGPGSKVNLPGPDATASEYASWMAPFTQQQVVFVNAATGSGDFVPVLAKSGRVVITATRTAMERNESEFLGVFTKALNSEEADADKDGRLSVLEAFRYARAEVAKSYERTNRMLTEHAVLSDSIIAGRITFGGKAVSANPRVAALIAERQILESQVAALRTRKATMAADAYDAELERLLLAIAEKTQAIKAAGGDK</sequence>
<comment type="caution">
    <text evidence="2">The sequence shown here is derived from an EMBL/GenBank/DDBJ whole genome shotgun (WGS) entry which is preliminary data.</text>
</comment>
<organism evidence="2 3">
    <name type="scientific">Gemmatimonas aurantiaca</name>
    <dbReference type="NCBI Taxonomy" id="173480"/>
    <lineage>
        <taxon>Bacteria</taxon>
        <taxon>Pseudomonadati</taxon>
        <taxon>Gemmatimonadota</taxon>
        <taxon>Gemmatimonadia</taxon>
        <taxon>Gemmatimonadales</taxon>
        <taxon>Gemmatimonadaceae</taxon>
        <taxon>Gemmatimonas</taxon>
    </lineage>
</organism>
<feature type="signal peptide" evidence="1">
    <location>
        <begin position="1"/>
        <end position="26"/>
    </location>
</feature>
<accession>A0A3D4VAS6</accession>
<protein>
    <recommendedName>
        <fullName evidence="4">Caspase family protein</fullName>
    </recommendedName>
</protein>
<dbReference type="Proteomes" id="UP000264071">
    <property type="component" value="Unassembled WGS sequence"/>
</dbReference>
<reference evidence="2 3" key="1">
    <citation type="journal article" date="2018" name="Nat. Biotechnol.">
        <title>A standardized bacterial taxonomy based on genome phylogeny substantially revises the tree of life.</title>
        <authorList>
            <person name="Parks D.H."/>
            <person name="Chuvochina M."/>
            <person name="Waite D.W."/>
            <person name="Rinke C."/>
            <person name="Skarshewski A."/>
            <person name="Chaumeil P.A."/>
            <person name="Hugenholtz P."/>
        </authorList>
    </citation>
    <scope>NUCLEOTIDE SEQUENCE [LARGE SCALE GENOMIC DNA]</scope>
    <source>
        <strain evidence="2">UBA8844</strain>
    </source>
</reference>
<dbReference type="EMBL" id="DPIY01000010">
    <property type="protein sequence ID" value="HCT57852.1"/>
    <property type="molecule type" value="Genomic_DNA"/>
</dbReference>
<feature type="chain" id="PRO_5017598479" description="Caspase family protein" evidence="1">
    <location>
        <begin position="27"/>
        <end position="314"/>
    </location>
</feature>
<proteinExistence type="predicted"/>
<evidence type="ECO:0000256" key="1">
    <source>
        <dbReference type="SAM" id="SignalP"/>
    </source>
</evidence>